<evidence type="ECO:0000256" key="4">
    <source>
        <dbReference type="ARBA" id="ARBA00022845"/>
    </source>
</evidence>
<evidence type="ECO:0000256" key="9">
    <source>
        <dbReference type="HAMAP-Rule" id="MF_01318"/>
    </source>
</evidence>
<keyword evidence="7 9" id="KW-0687">Ribonucleoprotein</keyword>
<dbReference type="GO" id="GO:0000049">
    <property type="term" value="F:tRNA binding"/>
    <property type="evidence" value="ECO:0007669"/>
    <property type="project" value="UniProtKB-KW"/>
</dbReference>
<evidence type="ECO:0000256" key="6">
    <source>
        <dbReference type="ARBA" id="ARBA00022980"/>
    </source>
</evidence>
<dbReference type="PANTHER" id="PTHR36427:SF3">
    <property type="entry name" value="LARGE RIBOSOMAL SUBUNIT PROTEIN UL1M"/>
    <property type="match status" value="1"/>
</dbReference>
<dbReference type="AlphaFoldDB" id="A0A367ZLM6"/>
<proteinExistence type="inferred from homology"/>
<dbReference type="InterPro" id="IPR016095">
    <property type="entry name" value="Ribosomal_uL1_3-a/b-sand"/>
</dbReference>
<dbReference type="Gene3D" id="3.40.50.790">
    <property type="match status" value="1"/>
</dbReference>
<keyword evidence="2 9" id="KW-0678">Repressor</keyword>
<evidence type="ECO:0000256" key="10">
    <source>
        <dbReference type="RuleBase" id="RU000659"/>
    </source>
</evidence>
<sequence>MPKHSKRFTNLVKQHVEPGKVYTVEEAFAKVKACATAKFDETIDCAIRTGLDPKYADQQLRGSVVLPHGIGKTARVVVFAAGEKAKEAEAAGADFVGAQDLVTKIEGGWTDFDAAVATPDMMKFVGKLGRILGPRNLMPNPKVGTVTNDIGKAVRELKSGKVQYRVEKAGIIHAILGKASFGPQKLTENFHAFFQAILKAKPTGAKGTYIKSITVSSTMSPGFDIDVNAARAAVEKAAI</sequence>
<dbReference type="GO" id="GO:0006412">
    <property type="term" value="P:translation"/>
    <property type="evidence" value="ECO:0007669"/>
    <property type="project" value="UniProtKB-UniRule"/>
</dbReference>
<dbReference type="CDD" id="cd00403">
    <property type="entry name" value="Ribosomal_L1"/>
    <property type="match status" value="1"/>
</dbReference>
<dbReference type="Gene3D" id="3.30.190.20">
    <property type="match status" value="1"/>
</dbReference>
<evidence type="ECO:0000256" key="3">
    <source>
        <dbReference type="ARBA" id="ARBA00022730"/>
    </source>
</evidence>
<name>A0A367ZLM6_9BACT</name>
<protein>
    <recommendedName>
        <fullName evidence="8 9">Large ribosomal subunit protein uL1</fullName>
    </recommendedName>
</protein>
<evidence type="ECO:0000256" key="7">
    <source>
        <dbReference type="ARBA" id="ARBA00023274"/>
    </source>
</evidence>
<evidence type="ECO:0000256" key="2">
    <source>
        <dbReference type="ARBA" id="ARBA00022491"/>
    </source>
</evidence>
<comment type="function">
    <text evidence="9">Binds directly to 23S rRNA. The L1 stalk is quite mobile in the ribosome, and is involved in E site tRNA release.</text>
</comment>
<dbReference type="HAMAP" id="MF_01318_B">
    <property type="entry name" value="Ribosomal_uL1_B"/>
    <property type="match status" value="1"/>
</dbReference>
<comment type="subunit">
    <text evidence="9">Part of the 50S ribosomal subunit.</text>
</comment>
<dbReference type="PIRSF" id="PIRSF002155">
    <property type="entry name" value="Ribosomal_L1"/>
    <property type="match status" value="1"/>
</dbReference>
<dbReference type="FunFam" id="3.40.50.790:FF:000001">
    <property type="entry name" value="50S ribosomal protein L1"/>
    <property type="match status" value="1"/>
</dbReference>
<keyword evidence="9" id="KW-0820">tRNA-binding</keyword>
<organism evidence="11 12">
    <name type="scientific">Candidatus Ozemobacter sibiricus</name>
    <dbReference type="NCBI Taxonomy" id="2268124"/>
    <lineage>
        <taxon>Bacteria</taxon>
        <taxon>Candidatus Ozemobacteria</taxon>
        <taxon>Candidatus Ozemobacterales</taxon>
        <taxon>Candidatus Ozemobacteraceae</taxon>
        <taxon>Candidatus Ozemobacter</taxon>
    </lineage>
</organism>
<dbReference type="NCBIfam" id="TIGR01169">
    <property type="entry name" value="rplA_bact"/>
    <property type="match status" value="1"/>
</dbReference>
<evidence type="ECO:0000313" key="11">
    <source>
        <dbReference type="EMBL" id="RCK79008.1"/>
    </source>
</evidence>
<keyword evidence="6 9" id="KW-0689">Ribosomal protein</keyword>
<dbReference type="GO" id="GO:0003735">
    <property type="term" value="F:structural constituent of ribosome"/>
    <property type="evidence" value="ECO:0007669"/>
    <property type="project" value="InterPro"/>
</dbReference>
<evidence type="ECO:0000256" key="8">
    <source>
        <dbReference type="ARBA" id="ARBA00035241"/>
    </source>
</evidence>
<keyword evidence="3 9" id="KW-0699">rRNA-binding</keyword>
<gene>
    <name evidence="9" type="primary">rplA</name>
    <name evidence="11" type="ORF">OZSIB_0559</name>
</gene>
<accession>A0A367ZLM6</accession>
<dbReference type="SUPFAM" id="SSF56808">
    <property type="entry name" value="Ribosomal protein L1"/>
    <property type="match status" value="1"/>
</dbReference>
<dbReference type="InterPro" id="IPR028364">
    <property type="entry name" value="Ribosomal_uL1/biogenesis"/>
</dbReference>
<dbReference type="Proteomes" id="UP000252355">
    <property type="component" value="Unassembled WGS sequence"/>
</dbReference>
<dbReference type="InterPro" id="IPR023673">
    <property type="entry name" value="Ribosomal_uL1_CS"/>
</dbReference>
<dbReference type="Pfam" id="PF00687">
    <property type="entry name" value="Ribosomal_L1"/>
    <property type="match status" value="1"/>
</dbReference>
<dbReference type="GO" id="GO:0019843">
    <property type="term" value="F:rRNA binding"/>
    <property type="evidence" value="ECO:0007669"/>
    <property type="project" value="UniProtKB-UniRule"/>
</dbReference>
<dbReference type="InterPro" id="IPR005878">
    <property type="entry name" value="Ribosom_uL1_bac-type"/>
</dbReference>
<dbReference type="GO" id="GO:0015934">
    <property type="term" value="C:large ribosomal subunit"/>
    <property type="evidence" value="ECO:0007669"/>
    <property type="project" value="InterPro"/>
</dbReference>
<keyword evidence="5 9" id="KW-0694">RNA-binding</keyword>
<dbReference type="PANTHER" id="PTHR36427">
    <property type="entry name" value="54S RIBOSOMAL PROTEIN L1, MITOCHONDRIAL"/>
    <property type="match status" value="1"/>
</dbReference>
<evidence type="ECO:0000313" key="12">
    <source>
        <dbReference type="Proteomes" id="UP000252355"/>
    </source>
</evidence>
<keyword evidence="4 9" id="KW-0810">Translation regulation</keyword>
<comment type="similarity">
    <text evidence="1 9 10">Belongs to the universal ribosomal protein uL1 family.</text>
</comment>
<dbReference type="GO" id="GO:0006417">
    <property type="term" value="P:regulation of translation"/>
    <property type="evidence" value="ECO:0007669"/>
    <property type="project" value="UniProtKB-KW"/>
</dbReference>
<dbReference type="InterPro" id="IPR002143">
    <property type="entry name" value="Ribosomal_uL1"/>
</dbReference>
<dbReference type="InterPro" id="IPR023674">
    <property type="entry name" value="Ribosomal_uL1-like"/>
</dbReference>
<reference evidence="11 12" key="1">
    <citation type="submission" date="2018-05" db="EMBL/GenBank/DDBJ databases">
        <title>A metagenomic window into the 2 km-deep terrestrial subsurface aquifer revealed taxonomically and functionally diverse microbial community comprising novel uncultured bacterial lineages.</title>
        <authorList>
            <person name="Kadnikov V.V."/>
            <person name="Mardanov A.V."/>
            <person name="Beletsky A.V."/>
            <person name="Banks D."/>
            <person name="Pimenov N.V."/>
            <person name="Frank Y.A."/>
            <person name="Karnachuk O.V."/>
            <person name="Ravin N.V."/>
        </authorList>
    </citation>
    <scope>NUCLEOTIDE SEQUENCE [LARGE SCALE GENOMIC DNA]</scope>
    <source>
        <strain evidence="11">BY5</strain>
    </source>
</reference>
<comment type="function">
    <text evidence="9">Protein L1 is also a translational repressor protein, it controls the translation of the L11 operon by binding to its mRNA.</text>
</comment>
<comment type="caution">
    <text evidence="11">The sequence shown here is derived from an EMBL/GenBank/DDBJ whole genome shotgun (WGS) entry which is preliminary data.</text>
</comment>
<evidence type="ECO:0000256" key="5">
    <source>
        <dbReference type="ARBA" id="ARBA00022884"/>
    </source>
</evidence>
<dbReference type="EMBL" id="QOQW01000017">
    <property type="protein sequence ID" value="RCK79008.1"/>
    <property type="molecule type" value="Genomic_DNA"/>
</dbReference>
<dbReference type="PROSITE" id="PS01199">
    <property type="entry name" value="RIBOSOMAL_L1"/>
    <property type="match status" value="1"/>
</dbReference>
<evidence type="ECO:0000256" key="1">
    <source>
        <dbReference type="ARBA" id="ARBA00010531"/>
    </source>
</evidence>